<evidence type="ECO:0000313" key="6">
    <source>
        <dbReference type="Proteomes" id="UP001457282"/>
    </source>
</evidence>
<dbReference type="Pfam" id="PF00201">
    <property type="entry name" value="UDPGT"/>
    <property type="match status" value="1"/>
</dbReference>
<dbReference type="GO" id="GO:0035251">
    <property type="term" value="F:UDP-glucosyltransferase activity"/>
    <property type="evidence" value="ECO:0007669"/>
    <property type="project" value="TreeGrafter"/>
</dbReference>
<dbReference type="CDD" id="cd03784">
    <property type="entry name" value="GT1_Gtf-like"/>
    <property type="match status" value="1"/>
</dbReference>
<proteinExistence type="inferred from homology"/>
<keyword evidence="6" id="KW-1185">Reference proteome</keyword>
<sequence length="369" mass="40714">MGSESHDSVHIFLFPFLAHGHMIPVSDMAKLFASHGVKTTIVTTPQNALRFAKTTQSRKPTSGFEIEIEIKTIEFPCEEAGLPKGCENLDLLPSPELVDNFLKASRLLQAPLELLLKELKPSCLVADMFFPWATEAAAKFGIPRLVFHGTSFFSLCASECVRLHEPYKSVSSETEPFVIPNLPGGIELTRSQVPDFVKNNVVNDLTQLLKDAKESELKSYGVVVNSFYELEPGVDNRGWAPQVLILDHESVGGFVTHCGWNSTVEGISAGLPMVTWPVSAEQFYNEKLVTKVLKIGVGVGAQKWIRVFGDSVKNEAIVQAVTQIMVGEEAEVMRSRARELGEQARRAVEEGGSSYNDLIKLIEELRSHS</sequence>
<dbReference type="Gene3D" id="3.40.50.2000">
    <property type="entry name" value="Glycogen Phosphorylase B"/>
    <property type="match status" value="3"/>
</dbReference>
<gene>
    <name evidence="5" type="ORF">M0R45_007730</name>
</gene>
<keyword evidence="3 4" id="KW-0808">Transferase</keyword>
<name>A0AAW1Y0M5_RUBAR</name>
<dbReference type="PANTHER" id="PTHR48047">
    <property type="entry name" value="GLYCOSYLTRANSFERASE"/>
    <property type="match status" value="1"/>
</dbReference>
<dbReference type="EMBL" id="JBEDUW010000002">
    <property type="protein sequence ID" value="KAK9942041.1"/>
    <property type="molecule type" value="Genomic_DNA"/>
</dbReference>
<evidence type="ECO:0000256" key="1">
    <source>
        <dbReference type="ARBA" id="ARBA00009995"/>
    </source>
</evidence>
<dbReference type="PROSITE" id="PS00375">
    <property type="entry name" value="UDPGT"/>
    <property type="match status" value="1"/>
</dbReference>
<dbReference type="SUPFAM" id="SSF53756">
    <property type="entry name" value="UDP-Glycosyltransferase/glycogen phosphorylase"/>
    <property type="match status" value="1"/>
</dbReference>
<protein>
    <submittedName>
        <fullName evidence="5">Uncharacterized protein</fullName>
    </submittedName>
</protein>
<dbReference type="InterPro" id="IPR002213">
    <property type="entry name" value="UDP_glucos_trans"/>
</dbReference>
<dbReference type="FunFam" id="3.40.50.2000:FF:000431">
    <property type="entry name" value="UDP-glycosyltransferase 90A1"/>
    <property type="match status" value="1"/>
</dbReference>
<comment type="similarity">
    <text evidence="1 4">Belongs to the UDP-glycosyltransferase family.</text>
</comment>
<dbReference type="Proteomes" id="UP001457282">
    <property type="component" value="Unassembled WGS sequence"/>
</dbReference>
<comment type="caution">
    <text evidence="5">The sequence shown here is derived from an EMBL/GenBank/DDBJ whole genome shotgun (WGS) entry which is preliminary data.</text>
</comment>
<evidence type="ECO:0000256" key="2">
    <source>
        <dbReference type="ARBA" id="ARBA00022676"/>
    </source>
</evidence>
<dbReference type="FunFam" id="3.40.50.2000:FF:000071">
    <property type="entry name" value="Glycosyltransferase"/>
    <property type="match status" value="1"/>
</dbReference>
<reference evidence="5 6" key="1">
    <citation type="journal article" date="2023" name="G3 (Bethesda)">
        <title>A chromosome-length genome assembly and annotation of blackberry (Rubus argutus, cv. 'Hillquist').</title>
        <authorList>
            <person name="Bruna T."/>
            <person name="Aryal R."/>
            <person name="Dudchenko O."/>
            <person name="Sargent D.J."/>
            <person name="Mead D."/>
            <person name="Buti M."/>
            <person name="Cavallini A."/>
            <person name="Hytonen T."/>
            <person name="Andres J."/>
            <person name="Pham M."/>
            <person name="Weisz D."/>
            <person name="Mascagni F."/>
            <person name="Usai G."/>
            <person name="Natali L."/>
            <person name="Bassil N."/>
            <person name="Fernandez G.E."/>
            <person name="Lomsadze A."/>
            <person name="Armour M."/>
            <person name="Olukolu B."/>
            <person name="Poorten T."/>
            <person name="Britton C."/>
            <person name="Davik J."/>
            <person name="Ashrafi H."/>
            <person name="Aiden E.L."/>
            <person name="Borodovsky M."/>
            <person name="Worthington M."/>
        </authorList>
    </citation>
    <scope>NUCLEOTIDE SEQUENCE [LARGE SCALE GENOMIC DNA]</scope>
    <source>
        <strain evidence="5">PI 553951</strain>
    </source>
</reference>
<evidence type="ECO:0000256" key="4">
    <source>
        <dbReference type="RuleBase" id="RU003718"/>
    </source>
</evidence>
<organism evidence="5 6">
    <name type="scientific">Rubus argutus</name>
    <name type="common">Southern blackberry</name>
    <dbReference type="NCBI Taxonomy" id="59490"/>
    <lineage>
        <taxon>Eukaryota</taxon>
        <taxon>Viridiplantae</taxon>
        <taxon>Streptophyta</taxon>
        <taxon>Embryophyta</taxon>
        <taxon>Tracheophyta</taxon>
        <taxon>Spermatophyta</taxon>
        <taxon>Magnoliopsida</taxon>
        <taxon>eudicotyledons</taxon>
        <taxon>Gunneridae</taxon>
        <taxon>Pentapetalae</taxon>
        <taxon>rosids</taxon>
        <taxon>fabids</taxon>
        <taxon>Rosales</taxon>
        <taxon>Rosaceae</taxon>
        <taxon>Rosoideae</taxon>
        <taxon>Rosoideae incertae sedis</taxon>
        <taxon>Rubus</taxon>
    </lineage>
</organism>
<evidence type="ECO:0000313" key="5">
    <source>
        <dbReference type="EMBL" id="KAK9942041.1"/>
    </source>
</evidence>
<dbReference type="InterPro" id="IPR035595">
    <property type="entry name" value="UDP_glycos_trans_CS"/>
</dbReference>
<dbReference type="AlphaFoldDB" id="A0AAW1Y0M5"/>
<accession>A0AAW1Y0M5</accession>
<keyword evidence="2 4" id="KW-0328">Glycosyltransferase</keyword>
<dbReference type="PANTHER" id="PTHR48047:SF45">
    <property type="entry name" value="SCOPOLETIN GLUCOSYLTRANSFERASE-LIKE"/>
    <property type="match status" value="1"/>
</dbReference>
<evidence type="ECO:0000256" key="3">
    <source>
        <dbReference type="ARBA" id="ARBA00022679"/>
    </source>
</evidence>